<reference evidence="7 8" key="1">
    <citation type="submission" date="2018-11" db="EMBL/GenBank/DDBJ databases">
        <authorList>
            <person name="Mardanov A.V."/>
            <person name="Ravin N.V."/>
            <person name="Dedysh S.N."/>
        </authorList>
    </citation>
    <scope>NUCLEOTIDE SEQUENCE [LARGE SCALE GENOMIC DNA]</scope>
    <source>
        <strain evidence="7 8">AF10</strain>
    </source>
</reference>
<protein>
    <submittedName>
        <fullName evidence="7">Putative dolichol-P-glucose synthetase</fullName>
    </submittedName>
</protein>
<dbReference type="Pfam" id="PF03706">
    <property type="entry name" value="LPG_synthase_TM"/>
    <property type="match status" value="1"/>
</dbReference>
<keyword evidence="5 6" id="KW-0472">Membrane</keyword>
<evidence type="ECO:0000256" key="6">
    <source>
        <dbReference type="SAM" id="Phobius"/>
    </source>
</evidence>
<evidence type="ECO:0000256" key="2">
    <source>
        <dbReference type="ARBA" id="ARBA00022475"/>
    </source>
</evidence>
<proteinExistence type="predicted"/>
<dbReference type="GO" id="GO:0005886">
    <property type="term" value="C:plasma membrane"/>
    <property type="evidence" value="ECO:0007669"/>
    <property type="project" value="UniProtKB-SubCell"/>
</dbReference>
<reference evidence="8" key="2">
    <citation type="submission" date="2019-02" db="EMBL/GenBank/DDBJ databases">
        <title>Granulicella sibirica sp. nov., a psychrotolerant acidobacterium isolated from an organic soil layer in forested tundra, West Siberia.</title>
        <authorList>
            <person name="Oshkin I.Y."/>
            <person name="Kulichevskaya I.S."/>
            <person name="Rijpstra W.I.C."/>
            <person name="Sinninghe Damste J.S."/>
            <person name="Rakitin A.L."/>
            <person name="Ravin N.V."/>
            <person name="Dedysh S.N."/>
        </authorList>
    </citation>
    <scope>NUCLEOTIDE SEQUENCE [LARGE SCALE GENOMIC DNA]</scope>
    <source>
        <strain evidence="8">AF10</strain>
    </source>
</reference>
<feature type="transmembrane region" description="Helical" evidence="6">
    <location>
        <begin position="63"/>
        <end position="86"/>
    </location>
</feature>
<evidence type="ECO:0000256" key="4">
    <source>
        <dbReference type="ARBA" id="ARBA00022989"/>
    </source>
</evidence>
<dbReference type="Proteomes" id="UP000289437">
    <property type="component" value="Unassembled WGS sequence"/>
</dbReference>
<keyword evidence="3 6" id="KW-0812">Transmembrane</keyword>
<sequence length="334" mass="36180">MALGLVALVYHFRSRIHFDGPTFVQQVRLASPWHVLTALALILSTYWMRSARWATFISPVRRVPLFSLTGSQFIGFTAVSLFGRLADLTRPYLISKRVELSVSSQVAVYTIERMFDLGAAAVLFSFALAITPRTAPHHEIFVRSGVLALAGTAFLAGFALAIRLAGPALARMVRATIGRVSKPLGEGIAEKILGFREGLYVLSSVRDFAAVSALSMLIWTCVAFSYVEAVHAFPHTPELATLPFSRVMLLMGASMGGSLLQLPIIGWFTQVAVTSAAMYTFYGAPIEAATACGGVLLLNNVLCVIPIGIFYSRLERVSLRAATKESSTLESDKA</sequence>
<evidence type="ECO:0000313" key="8">
    <source>
        <dbReference type="Proteomes" id="UP000289437"/>
    </source>
</evidence>
<evidence type="ECO:0000256" key="3">
    <source>
        <dbReference type="ARBA" id="ARBA00022692"/>
    </source>
</evidence>
<gene>
    <name evidence="7" type="ORF">GRAN_4169</name>
</gene>
<feature type="transmembrane region" description="Helical" evidence="6">
    <location>
        <begin position="208"/>
        <end position="227"/>
    </location>
</feature>
<feature type="transmembrane region" description="Helical" evidence="6">
    <location>
        <begin position="140"/>
        <end position="162"/>
    </location>
</feature>
<dbReference type="AlphaFoldDB" id="A0A4Q0SVG9"/>
<keyword evidence="4 6" id="KW-1133">Transmembrane helix</keyword>
<comment type="subcellular location">
    <subcellularLocation>
        <location evidence="1">Cell membrane</location>
        <topology evidence="1">Multi-pass membrane protein</topology>
    </subcellularLocation>
</comment>
<comment type="caution">
    <text evidence="7">The sequence shown here is derived from an EMBL/GenBank/DDBJ whole genome shotgun (WGS) entry which is preliminary data.</text>
</comment>
<feature type="transmembrane region" description="Helical" evidence="6">
    <location>
        <begin position="288"/>
        <end position="311"/>
    </location>
</feature>
<evidence type="ECO:0000256" key="5">
    <source>
        <dbReference type="ARBA" id="ARBA00023136"/>
    </source>
</evidence>
<feature type="transmembrane region" description="Helical" evidence="6">
    <location>
        <begin position="106"/>
        <end position="128"/>
    </location>
</feature>
<evidence type="ECO:0000256" key="1">
    <source>
        <dbReference type="ARBA" id="ARBA00004651"/>
    </source>
</evidence>
<keyword evidence="8" id="KW-1185">Reference proteome</keyword>
<dbReference type="PANTHER" id="PTHR39087">
    <property type="entry name" value="UPF0104 MEMBRANE PROTEIN MJ1595"/>
    <property type="match status" value="1"/>
</dbReference>
<accession>A0A4Q0SVG9</accession>
<name>A0A4Q0SVG9_9BACT</name>
<dbReference type="EMBL" id="RDSM01000003">
    <property type="protein sequence ID" value="RXH55065.1"/>
    <property type="molecule type" value="Genomic_DNA"/>
</dbReference>
<feature type="transmembrane region" description="Helical" evidence="6">
    <location>
        <begin position="247"/>
        <end position="268"/>
    </location>
</feature>
<dbReference type="InterPro" id="IPR022791">
    <property type="entry name" value="L-PG_synthase/AglD"/>
</dbReference>
<keyword evidence="2" id="KW-1003">Cell membrane</keyword>
<evidence type="ECO:0000313" key="7">
    <source>
        <dbReference type="EMBL" id="RXH55065.1"/>
    </source>
</evidence>
<feature type="transmembrane region" description="Helical" evidence="6">
    <location>
        <begin position="33"/>
        <end position="51"/>
    </location>
</feature>
<dbReference type="PANTHER" id="PTHR39087:SF2">
    <property type="entry name" value="UPF0104 MEMBRANE PROTEIN MJ1595"/>
    <property type="match status" value="1"/>
</dbReference>
<organism evidence="7 8">
    <name type="scientific">Granulicella sibirica</name>
    <dbReference type="NCBI Taxonomy" id="2479048"/>
    <lineage>
        <taxon>Bacteria</taxon>
        <taxon>Pseudomonadati</taxon>
        <taxon>Acidobacteriota</taxon>
        <taxon>Terriglobia</taxon>
        <taxon>Terriglobales</taxon>
        <taxon>Acidobacteriaceae</taxon>
        <taxon>Granulicella</taxon>
    </lineage>
</organism>